<proteinExistence type="predicted"/>
<reference evidence="2" key="2">
    <citation type="submission" date="2014-06" db="EMBL/GenBank/DDBJ databases">
        <authorList>
            <person name="Genoscope - CEA"/>
        </authorList>
    </citation>
    <scope>NUCLEOTIDE SEQUENCE</scope>
</reference>
<evidence type="ECO:0000313" key="2">
    <source>
        <dbReference type="EMBL" id="CDY29176.1"/>
    </source>
</evidence>
<gene>
    <name evidence="2" type="primary">BnaC09g15730D</name>
    <name evidence="1" type="ORF">DARMORV10_C09P23580.1</name>
    <name evidence="2" type="ORF">GSBRNA2T00042064001</name>
</gene>
<reference evidence="1" key="3">
    <citation type="submission" date="2021-01" db="EMBL/GenBank/DDBJ databases">
        <authorList>
            <consortium name="Genoscope - CEA"/>
            <person name="William W."/>
        </authorList>
    </citation>
    <scope>NUCLEOTIDE SEQUENCE</scope>
</reference>
<evidence type="ECO:0000313" key="3">
    <source>
        <dbReference type="Proteomes" id="UP000028999"/>
    </source>
</evidence>
<dbReference type="Proteomes" id="UP001295469">
    <property type="component" value="Chromosome C09"/>
</dbReference>
<keyword evidence="3" id="KW-1185">Reference proteome</keyword>
<dbReference type="Proteomes" id="UP000028999">
    <property type="component" value="Unassembled WGS sequence"/>
</dbReference>
<dbReference type="AlphaFoldDB" id="A0A078GUG3"/>
<sequence length="138" mass="15671">MSGSLSGGFSPASVELSPSPRWVKRWSVSLLVLSLLVWRVAVAEVSVQSSSLRFANLWPRSFFFVLFRWSPVETRLVLLRVGLSSLLLWSRGSAWMMVTPRPASVGSCMVLRLCKVVWVRRCGFPRLRLFLLWAPYVV</sequence>
<dbReference type="PaxDb" id="3708-A0A078GUG3"/>
<protein>
    <submittedName>
        <fullName evidence="1">(rape) hypothetical protein</fullName>
    </submittedName>
    <submittedName>
        <fullName evidence="2">BnaC09g15730D protein</fullName>
    </submittedName>
</protein>
<dbReference type="EMBL" id="HG994373">
    <property type="protein sequence ID" value="CAF1727438.1"/>
    <property type="molecule type" value="Genomic_DNA"/>
</dbReference>
<dbReference type="Gramene" id="CDY29176">
    <property type="protein sequence ID" value="CDY29176"/>
    <property type="gene ID" value="GSBRNA2T00042064001"/>
</dbReference>
<evidence type="ECO:0000313" key="1">
    <source>
        <dbReference type="EMBL" id="CAF1727438.1"/>
    </source>
</evidence>
<dbReference type="EMBL" id="LK032232">
    <property type="protein sequence ID" value="CDY29176.1"/>
    <property type="molecule type" value="Genomic_DNA"/>
</dbReference>
<accession>A0A078GUG3</accession>
<organism evidence="2 3">
    <name type="scientific">Brassica napus</name>
    <name type="common">Rape</name>
    <dbReference type="NCBI Taxonomy" id="3708"/>
    <lineage>
        <taxon>Eukaryota</taxon>
        <taxon>Viridiplantae</taxon>
        <taxon>Streptophyta</taxon>
        <taxon>Embryophyta</taxon>
        <taxon>Tracheophyta</taxon>
        <taxon>Spermatophyta</taxon>
        <taxon>Magnoliopsida</taxon>
        <taxon>eudicotyledons</taxon>
        <taxon>Gunneridae</taxon>
        <taxon>Pentapetalae</taxon>
        <taxon>rosids</taxon>
        <taxon>malvids</taxon>
        <taxon>Brassicales</taxon>
        <taxon>Brassicaceae</taxon>
        <taxon>Brassiceae</taxon>
        <taxon>Brassica</taxon>
    </lineage>
</organism>
<name>A0A078GUG3_BRANA</name>
<reference evidence="2 3" key="1">
    <citation type="journal article" date="2014" name="Science">
        <title>Plant genetics. Early allopolyploid evolution in the post-Neolithic Brassica napus oilseed genome.</title>
        <authorList>
            <person name="Chalhoub B."/>
            <person name="Denoeud F."/>
            <person name="Liu S."/>
            <person name="Parkin I.A."/>
            <person name="Tang H."/>
            <person name="Wang X."/>
            <person name="Chiquet J."/>
            <person name="Belcram H."/>
            <person name="Tong C."/>
            <person name="Samans B."/>
            <person name="Correa M."/>
            <person name="Da Silva C."/>
            <person name="Just J."/>
            <person name="Falentin C."/>
            <person name="Koh C.S."/>
            <person name="Le Clainche I."/>
            <person name="Bernard M."/>
            <person name="Bento P."/>
            <person name="Noel B."/>
            <person name="Labadie K."/>
            <person name="Alberti A."/>
            <person name="Charles M."/>
            <person name="Arnaud D."/>
            <person name="Guo H."/>
            <person name="Daviaud C."/>
            <person name="Alamery S."/>
            <person name="Jabbari K."/>
            <person name="Zhao M."/>
            <person name="Edger P.P."/>
            <person name="Chelaifa H."/>
            <person name="Tack D."/>
            <person name="Lassalle G."/>
            <person name="Mestiri I."/>
            <person name="Schnel N."/>
            <person name="Le Paslier M.C."/>
            <person name="Fan G."/>
            <person name="Renault V."/>
            <person name="Bayer P.E."/>
            <person name="Golicz A.A."/>
            <person name="Manoli S."/>
            <person name="Lee T.H."/>
            <person name="Thi V.H."/>
            <person name="Chalabi S."/>
            <person name="Hu Q."/>
            <person name="Fan C."/>
            <person name="Tollenaere R."/>
            <person name="Lu Y."/>
            <person name="Battail C."/>
            <person name="Shen J."/>
            <person name="Sidebottom C.H."/>
            <person name="Wang X."/>
            <person name="Canaguier A."/>
            <person name="Chauveau A."/>
            <person name="Berard A."/>
            <person name="Deniot G."/>
            <person name="Guan M."/>
            <person name="Liu Z."/>
            <person name="Sun F."/>
            <person name="Lim Y.P."/>
            <person name="Lyons E."/>
            <person name="Town C.D."/>
            <person name="Bancroft I."/>
            <person name="Wang X."/>
            <person name="Meng J."/>
            <person name="Ma J."/>
            <person name="Pires J.C."/>
            <person name="King G.J."/>
            <person name="Brunel D."/>
            <person name="Delourme R."/>
            <person name="Renard M."/>
            <person name="Aury J.M."/>
            <person name="Adams K.L."/>
            <person name="Batley J."/>
            <person name="Snowdon R.J."/>
            <person name="Tost J."/>
            <person name="Edwards D."/>
            <person name="Zhou Y."/>
            <person name="Hua W."/>
            <person name="Sharpe A.G."/>
            <person name="Paterson A.H."/>
            <person name="Guan C."/>
            <person name="Wincker P."/>
        </authorList>
    </citation>
    <scope>NUCLEOTIDE SEQUENCE [LARGE SCALE GENOMIC DNA]</scope>
    <source>
        <strain evidence="3">cv. Darmor-bzh</strain>
    </source>
</reference>